<proteinExistence type="predicted"/>
<reference evidence="1" key="1">
    <citation type="submission" date="2019-02" db="EMBL/GenBank/DDBJ databases">
        <authorList>
            <person name="Bachy C."/>
            <person name="Yung C.-M."/>
            <person name="Roux S."/>
            <person name="Sullivan M.B."/>
            <person name="Worden A.Z."/>
        </authorList>
    </citation>
    <scope>NUCLEOTIDE SEQUENCE</scope>
    <source>
        <strain evidence="1">BII-V1</strain>
    </source>
</reference>
<organism evidence="1">
    <name type="scientific">Bathycoccus sp. RCC716 virus 1</name>
    <dbReference type="NCBI Taxonomy" id="2530038"/>
    <lineage>
        <taxon>Viruses</taxon>
        <taxon>Varidnaviria</taxon>
        <taxon>Bamfordvirae</taxon>
        <taxon>Nucleocytoviricota</taxon>
        <taxon>Megaviricetes</taxon>
        <taxon>Algavirales</taxon>
        <taxon>Phycodnaviridae</taxon>
        <taxon>Prasinovirus</taxon>
    </lineage>
</organism>
<name>A0A7S6P1D8_9PHYC</name>
<dbReference type="EMBL" id="MK522034">
    <property type="protein sequence ID" value="QOR60180.1"/>
    <property type="molecule type" value="Genomic_DNA"/>
</dbReference>
<sequence length="205" mass="23838">MALKFTNAIDTLKISEYDGRKISLSTTDNGVMKFQIPRMYMPFGISGFTPEVGPTKYNIDFAMKGYDEEGNYVKKFHEILYELEDKVIHSVYEQSERIFGKKMEFSELRQMFNSNIKESPDREPKFRVKVDSTFDGKIKSHVYDENKQALYDTIDNGLYSRQSGTAVVEMNSVYFLNKKFGISWKLNSLVVYEPQRLKGFQFIGV</sequence>
<evidence type="ECO:0000313" key="1">
    <source>
        <dbReference type="EMBL" id="QOR60180.1"/>
    </source>
</evidence>
<accession>A0A7S6P1D8</accession>
<protein>
    <submittedName>
        <fullName evidence="1">Uncharacterized protein</fullName>
    </submittedName>
</protein>